<dbReference type="Proteomes" id="UP001152747">
    <property type="component" value="Unassembled WGS sequence"/>
</dbReference>
<feature type="transmembrane region" description="Helical" evidence="1">
    <location>
        <begin position="47"/>
        <end position="72"/>
    </location>
</feature>
<keyword evidence="1" id="KW-0812">Transmembrane</keyword>
<name>A0A9P1IY66_9PELO</name>
<keyword evidence="1" id="KW-1133">Transmembrane helix</keyword>
<evidence type="ECO:0000313" key="2">
    <source>
        <dbReference type="EMBL" id="CAI5452866.1"/>
    </source>
</evidence>
<evidence type="ECO:0008006" key="4">
    <source>
        <dbReference type="Google" id="ProtNLM"/>
    </source>
</evidence>
<dbReference type="Pfam" id="PF10316">
    <property type="entry name" value="7TM_GPCR_Srbc"/>
    <property type="match status" value="1"/>
</dbReference>
<organism evidence="2 3">
    <name type="scientific">Caenorhabditis angaria</name>
    <dbReference type="NCBI Taxonomy" id="860376"/>
    <lineage>
        <taxon>Eukaryota</taxon>
        <taxon>Metazoa</taxon>
        <taxon>Ecdysozoa</taxon>
        <taxon>Nematoda</taxon>
        <taxon>Chromadorea</taxon>
        <taxon>Rhabditida</taxon>
        <taxon>Rhabditina</taxon>
        <taxon>Rhabditomorpha</taxon>
        <taxon>Rhabditoidea</taxon>
        <taxon>Rhabditidae</taxon>
        <taxon>Peloderinae</taxon>
        <taxon>Caenorhabditis</taxon>
    </lineage>
</organism>
<comment type="caution">
    <text evidence="2">The sequence shown here is derived from an EMBL/GenBank/DDBJ whole genome shotgun (WGS) entry which is preliminary data.</text>
</comment>
<keyword evidence="1" id="KW-0472">Membrane</keyword>
<dbReference type="AlphaFoldDB" id="A0A9P1IY66"/>
<sequence length="287" mass="33020">MTHWFVTWIGIIAACLQIFLNIRIFIRYRLTTLAWQKVEFQFIVLRTFLDLLLGISNLTLFCVSFPILLYPGSIPFDALFYVGLVVANFTIIRSFLAAAIAIERCIASEFPIKFYQHRRFISNYPFFVFFIFTAIFDDFMLFGFCGISFPLDSTCATYLCITPTCYKKYAKIYALIYGLINYIFSFVLCCKLLSMYFRKIHYTHELKKANSLCITDGLSSLIFDFLPAIVGNMGVINADDLGPIASVLRTVGRVFEAAVMYKLMSKYHSPQSMSVTVKHEKTTNMKF</sequence>
<dbReference type="PANTHER" id="PTHR10664">
    <property type="entry name" value="SERPENTINE RECEPTOR-C.ELEGANS"/>
    <property type="match status" value="1"/>
</dbReference>
<protein>
    <recommendedName>
        <fullName evidence="4">Serpentine Receptor, class BC (Class B-like)</fullName>
    </recommendedName>
</protein>
<accession>A0A9P1IY66</accession>
<dbReference type="PANTHER" id="PTHR10664:SF31">
    <property type="entry name" value="SERPENTINE RECEPTOR, CLASS BC (CLASS B-LIKE)"/>
    <property type="match status" value="1"/>
</dbReference>
<evidence type="ECO:0000313" key="3">
    <source>
        <dbReference type="Proteomes" id="UP001152747"/>
    </source>
</evidence>
<proteinExistence type="predicted"/>
<reference evidence="2" key="1">
    <citation type="submission" date="2022-11" db="EMBL/GenBank/DDBJ databases">
        <authorList>
            <person name="Kikuchi T."/>
        </authorList>
    </citation>
    <scope>NUCLEOTIDE SEQUENCE</scope>
    <source>
        <strain evidence="2">PS1010</strain>
    </source>
</reference>
<dbReference type="InterPro" id="IPR019420">
    <property type="entry name" value="7TM_GPCR_serpentine_rcpt_Srbc"/>
</dbReference>
<feature type="transmembrane region" description="Helical" evidence="1">
    <location>
        <begin position="6"/>
        <end position="26"/>
    </location>
</feature>
<dbReference type="EMBL" id="CANHGI010000005">
    <property type="protein sequence ID" value="CAI5452866.1"/>
    <property type="molecule type" value="Genomic_DNA"/>
</dbReference>
<feature type="transmembrane region" description="Helical" evidence="1">
    <location>
        <begin position="172"/>
        <end position="197"/>
    </location>
</feature>
<feature type="transmembrane region" description="Helical" evidence="1">
    <location>
        <begin position="123"/>
        <end position="149"/>
    </location>
</feature>
<feature type="transmembrane region" description="Helical" evidence="1">
    <location>
        <begin position="78"/>
        <end position="102"/>
    </location>
</feature>
<gene>
    <name evidence="2" type="ORF">CAMP_LOCUS15503</name>
</gene>
<keyword evidence="3" id="KW-1185">Reference proteome</keyword>
<evidence type="ECO:0000256" key="1">
    <source>
        <dbReference type="SAM" id="Phobius"/>
    </source>
</evidence>